<accession>S8FGG6</accession>
<gene>
    <name evidence="1" type="ORF">FOMPIDRAFT_95279</name>
</gene>
<dbReference type="HOGENOM" id="CLU_3106347_0_0_1"/>
<sequence>MELVARHQVNVFSNKHFAGKWDGLMAILEALEQRASGYLEETRQLIWKYVK</sequence>
<name>S8FGG6_FOMSC</name>
<protein>
    <submittedName>
        <fullName evidence="1">Uncharacterized protein</fullName>
    </submittedName>
</protein>
<dbReference type="InParanoid" id="S8FGG6"/>
<dbReference type="EMBL" id="KE504148">
    <property type="protein sequence ID" value="EPT00511.1"/>
    <property type="molecule type" value="Genomic_DNA"/>
</dbReference>
<evidence type="ECO:0000313" key="2">
    <source>
        <dbReference type="Proteomes" id="UP000015241"/>
    </source>
</evidence>
<dbReference type="Proteomes" id="UP000015241">
    <property type="component" value="Unassembled WGS sequence"/>
</dbReference>
<dbReference type="AlphaFoldDB" id="S8FGG6"/>
<dbReference type="OrthoDB" id="10599922at2759"/>
<keyword evidence="2" id="KW-1185">Reference proteome</keyword>
<reference evidence="1 2" key="1">
    <citation type="journal article" date="2012" name="Science">
        <title>The Paleozoic origin of enzymatic lignin decomposition reconstructed from 31 fungal genomes.</title>
        <authorList>
            <person name="Floudas D."/>
            <person name="Binder M."/>
            <person name="Riley R."/>
            <person name="Barry K."/>
            <person name="Blanchette R.A."/>
            <person name="Henrissat B."/>
            <person name="Martinez A.T."/>
            <person name="Otillar R."/>
            <person name="Spatafora J.W."/>
            <person name="Yadav J.S."/>
            <person name="Aerts A."/>
            <person name="Benoit I."/>
            <person name="Boyd A."/>
            <person name="Carlson A."/>
            <person name="Copeland A."/>
            <person name="Coutinho P.M."/>
            <person name="de Vries R.P."/>
            <person name="Ferreira P."/>
            <person name="Findley K."/>
            <person name="Foster B."/>
            <person name="Gaskell J."/>
            <person name="Glotzer D."/>
            <person name="Gorecki P."/>
            <person name="Heitman J."/>
            <person name="Hesse C."/>
            <person name="Hori C."/>
            <person name="Igarashi K."/>
            <person name="Jurgens J.A."/>
            <person name="Kallen N."/>
            <person name="Kersten P."/>
            <person name="Kohler A."/>
            <person name="Kuees U."/>
            <person name="Kumar T.K.A."/>
            <person name="Kuo A."/>
            <person name="LaButti K."/>
            <person name="Larrondo L.F."/>
            <person name="Lindquist E."/>
            <person name="Ling A."/>
            <person name="Lombard V."/>
            <person name="Lucas S."/>
            <person name="Lundell T."/>
            <person name="Martin R."/>
            <person name="McLaughlin D.J."/>
            <person name="Morgenstern I."/>
            <person name="Morin E."/>
            <person name="Murat C."/>
            <person name="Nagy L.G."/>
            <person name="Nolan M."/>
            <person name="Ohm R.A."/>
            <person name="Patyshakuliyeva A."/>
            <person name="Rokas A."/>
            <person name="Ruiz-Duenas F.J."/>
            <person name="Sabat G."/>
            <person name="Salamov A."/>
            <person name="Samejima M."/>
            <person name="Schmutz J."/>
            <person name="Slot J.C."/>
            <person name="St John F."/>
            <person name="Stenlid J."/>
            <person name="Sun H."/>
            <person name="Sun S."/>
            <person name="Syed K."/>
            <person name="Tsang A."/>
            <person name="Wiebenga A."/>
            <person name="Young D."/>
            <person name="Pisabarro A."/>
            <person name="Eastwood D.C."/>
            <person name="Martin F."/>
            <person name="Cullen D."/>
            <person name="Grigoriev I.V."/>
            <person name="Hibbett D.S."/>
        </authorList>
    </citation>
    <scope>NUCLEOTIDE SEQUENCE</scope>
    <source>
        <strain evidence="2">FP-58527</strain>
    </source>
</reference>
<proteinExistence type="predicted"/>
<evidence type="ECO:0000313" key="1">
    <source>
        <dbReference type="EMBL" id="EPT00511.1"/>
    </source>
</evidence>
<organism evidence="1 2">
    <name type="scientific">Fomitopsis schrenkii</name>
    <name type="common">Brown rot fungus</name>
    <dbReference type="NCBI Taxonomy" id="2126942"/>
    <lineage>
        <taxon>Eukaryota</taxon>
        <taxon>Fungi</taxon>
        <taxon>Dikarya</taxon>
        <taxon>Basidiomycota</taxon>
        <taxon>Agaricomycotina</taxon>
        <taxon>Agaricomycetes</taxon>
        <taxon>Polyporales</taxon>
        <taxon>Fomitopsis</taxon>
    </lineage>
</organism>